<feature type="domain" description="N-acetyltransferase" evidence="1">
    <location>
        <begin position="14"/>
        <end position="170"/>
    </location>
</feature>
<dbReference type="PANTHER" id="PTHR43328">
    <property type="entry name" value="ACETYLTRANSFERASE-RELATED"/>
    <property type="match status" value="1"/>
</dbReference>
<accession>A0ABX0UPJ4</accession>
<dbReference type="EMBL" id="JAASQJ010000004">
    <property type="protein sequence ID" value="NIJ54862.1"/>
    <property type="molecule type" value="Genomic_DNA"/>
</dbReference>
<dbReference type="SUPFAM" id="SSF55729">
    <property type="entry name" value="Acyl-CoA N-acyltransferases (Nat)"/>
    <property type="match status" value="1"/>
</dbReference>
<dbReference type="InterPro" id="IPR000182">
    <property type="entry name" value="GNAT_dom"/>
</dbReference>
<name>A0ABX0UPJ4_9BACT</name>
<dbReference type="InterPro" id="IPR016181">
    <property type="entry name" value="Acyl_CoA_acyltransferase"/>
</dbReference>
<proteinExistence type="predicted"/>
<evidence type="ECO:0000259" key="1">
    <source>
        <dbReference type="PROSITE" id="PS51186"/>
    </source>
</evidence>
<protein>
    <submittedName>
        <fullName evidence="2">RimJ/RimL family protein N-acetyltransferase</fullName>
    </submittedName>
</protein>
<reference evidence="2 3" key="1">
    <citation type="submission" date="2020-03" db="EMBL/GenBank/DDBJ databases">
        <title>Genomic Encyclopedia of Type Strains, Phase IV (KMG-IV): sequencing the most valuable type-strain genomes for metagenomic binning, comparative biology and taxonomic classification.</title>
        <authorList>
            <person name="Goeker M."/>
        </authorList>
    </citation>
    <scope>NUCLEOTIDE SEQUENCE [LARGE SCALE GENOMIC DNA]</scope>
    <source>
        <strain evidence="2 3">DSM 102865</strain>
    </source>
</reference>
<sequence length="172" mass="19784">MGQLVTLQPFEQEMATRLAELANNPKIVAKMRDNFPHPYSISDAYFWISFCNNQKNNQNVFRAILYHNEFVGGIGVLRGEDIYRNNAEIGYWLGEPYWGLNIMTEAVQQMTAWTFDNTDITRLSAGIFETNPASMKVLEKAGYYLEAIHSKAILKYGEVFDEYLYVKLAPSF</sequence>
<gene>
    <name evidence="2" type="ORF">FHS68_004049</name>
</gene>
<dbReference type="Gene3D" id="3.40.630.30">
    <property type="match status" value="1"/>
</dbReference>
<dbReference type="Proteomes" id="UP001179181">
    <property type="component" value="Unassembled WGS sequence"/>
</dbReference>
<dbReference type="RefSeq" id="WP_167273842.1">
    <property type="nucleotide sequence ID" value="NZ_JAASQJ010000004.1"/>
</dbReference>
<organism evidence="2 3">
    <name type="scientific">Dyadobacter arcticus</name>
    <dbReference type="NCBI Taxonomy" id="1078754"/>
    <lineage>
        <taxon>Bacteria</taxon>
        <taxon>Pseudomonadati</taxon>
        <taxon>Bacteroidota</taxon>
        <taxon>Cytophagia</taxon>
        <taxon>Cytophagales</taxon>
        <taxon>Spirosomataceae</taxon>
        <taxon>Dyadobacter</taxon>
    </lineage>
</organism>
<dbReference type="PANTHER" id="PTHR43328:SF1">
    <property type="entry name" value="N-ACETYLTRANSFERASE DOMAIN-CONTAINING PROTEIN"/>
    <property type="match status" value="1"/>
</dbReference>
<keyword evidence="3" id="KW-1185">Reference proteome</keyword>
<dbReference type="PROSITE" id="PS51186">
    <property type="entry name" value="GNAT"/>
    <property type="match status" value="1"/>
</dbReference>
<dbReference type="Pfam" id="PF13302">
    <property type="entry name" value="Acetyltransf_3"/>
    <property type="match status" value="1"/>
</dbReference>
<comment type="caution">
    <text evidence="2">The sequence shown here is derived from an EMBL/GenBank/DDBJ whole genome shotgun (WGS) entry which is preliminary data.</text>
</comment>
<evidence type="ECO:0000313" key="2">
    <source>
        <dbReference type="EMBL" id="NIJ54862.1"/>
    </source>
</evidence>
<evidence type="ECO:0000313" key="3">
    <source>
        <dbReference type="Proteomes" id="UP001179181"/>
    </source>
</evidence>